<dbReference type="Proteomes" id="UP001328107">
    <property type="component" value="Unassembled WGS sequence"/>
</dbReference>
<accession>A0AAN4Z7V4</accession>
<protein>
    <submittedName>
        <fullName evidence="1">Uncharacterized protein</fullName>
    </submittedName>
</protein>
<dbReference type="EMBL" id="BTRK01000002">
    <property type="protein sequence ID" value="GMR36067.1"/>
    <property type="molecule type" value="Genomic_DNA"/>
</dbReference>
<evidence type="ECO:0000313" key="2">
    <source>
        <dbReference type="Proteomes" id="UP001328107"/>
    </source>
</evidence>
<evidence type="ECO:0000313" key="1">
    <source>
        <dbReference type="EMBL" id="GMR36067.1"/>
    </source>
</evidence>
<reference evidence="2" key="1">
    <citation type="submission" date="2022-10" db="EMBL/GenBank/DDBJ databases">
        <title>Genome assembly of Pristionchus species.</title>
        <authorList>
            <person name="Yoshida K."/>
            <person name="Sommer R.J."/>
        </authorList>
    </citation>
    <scope>NUCLEOTIDE SEQUENCE [LARGE SCALE GENOMIC DNA]</scope>
    <source>
        <strain evidence="2">RS5460</strain>
    </source>
</reference>
<name>A0AAN4Z7V4_9BILA</name>
<keyword evidence="2" id="KW-1185">Reference proteome</keyword>
<gene>
    <name evidence="1" type="ORF">PMAYCL1PPCAC_06262</name>
</gene>
<organism evidence="1 2">
    <name type="scientific">Pristionchus mayeri</name>
    <dbReference type="NCBI Taxonomy" id="1317129"/>
    <lineage>
        <taxon>Eukaryota</taxon>
        <taxon>Metazoa</taxon>
        <taxon>Ecdysozoa</taxon>
        <taxon>Nematoda</taxon>
        <taxon>Chromadorea</taxon>
        <taxon>Rhabditida</taxon>
        <taxon>Rhabditina</taxon>
        <taxon>Diplogasteromorpha</taxon>
        <taxon>Diplogasteroidea</taxon>
        <taxon>Neodiplogasteridae</taxon>
        <taxon>Pristionchus</taxon>
    </lineage>
</organism>
<proteinExistence type="predicted"/>
<sequence length="81" mass="9326">MHRGKLILTQTSNYEIINFLCHVSNTVMLLRMPPWSRSAYLHDSSSIHYLLLPSQMELILVNTKTLAVDRVNCLFDPSHTV</sequence>
<dbReference type="AlphaFoldDB" id="A0AAN4Z7V4"/>
<comment type="caution">
    <text evidence="1">The sequence shown here is derived from an EMBL/GenBank/DDBJ whole genome shotgun (WGS) entry which is preliminary data.</text>
</comment>